<dbReference type="PANTHER" id="PTHR22930">
    <property type="match status" value="1"/>
</dbReference>
<organism evidence="14 15">
    <name type="scientific">Myripristis murdjan</name>
    <name type="common">pinecone soldierfish</name>
    <dbReference type="NCBI Taxonomy" id="586833"/>
    <lineage>
        <taxon>Eukaryota</taxon>
        <taxon>Metazoa</taxon>
        <taxon>Chordata</taxon>
        <taxon>Craniata</taxon>
        <taxon>Vertebrata</taxon>
        <taxon>Euteleostomi</taxon>
        <taxon>Actinopterygii</taxon>
        <taxon>Neopterygii</taxon>
        <taxon>Teleostei</taxon>
        <taxon>Neoteleostei</taxon>
        <taxon>Acanthomorphata</taxon>
        <taxon>Holocentriformes</taxon>
        <taxon>Holocentridae</taxon>
        <taxon>Myripristis</taxon>
    </lineage>
</organism>
<dbReference type="PANTHER" id="PTHR22930:SF85">
    <property type="entry name" value="GH03217P-RELATED"/>
    <property type="match status" value="1"/>
</dbReference>
<evidence type="ECO:0000313" key="14">
    <source>
        <dbReference type="Ensembl" id="ENSMMDP00005009831.1"/>
    </source>
</evidence>
<comment type="subcellular location">
    <subcellularLocation>
        <location evidence="3">Cytoplasm</location>
    </subcellularLocation>
    <subcellularLocation>
        <location evidence="2">Nucleus</location>
    </subcellularLocation>
</comment>
<dbReference type="InterPro" id="IPR026103">
    <property type="entry name" value="HARBI1_animal"/>
</dbReference>
<evidence type="ECO:0000256" key="9">
    <source>
        <dbReference type="ARBA" id="ARBA00022801"/>
    </source>
</evidence>
<dbReference type="GO" id="GO:0046872">
    <property type="term" value="F:metal ion binding"/>
    <property type="evidence" value="ECO:0007669"/>
    <property type="project" value="UniProtKB-KW"/>
</dbReference>
<protein>
    <recommendedName>
        <fullName evidence="5">Putative nuclease HARBI1</fullName>
    </recommendedName>
    <alternativeName>
        <fullName evidence="11">Harbinger transposase-derived nuclease</fullName>
    </alternativeName>
</protein>
<evidence type="ECO:0000256" key="8">
    <source>
        <dbReference type="ARBA" id="ARBA00022723"/>
    </source>
</evidence>
<dbReference type="AlphaFoldDB" id="A0A667XL92"/>
<dbReference type="GO" id="GO:0004518">
    <property type="term" value="F:nuclease activity"/>
    <property type="evidence" value="ECO:0007669"/>
    <property type="project" value="UniProtKB-KW"/>
</dbReference>
<proteinExistence type="inferred from homology"/>
<evidence type="ECO:0000256" key="5">
    <source>
        <dbReference type="ARBA" id="ARBA00015519"/>
    </source>
</evidence>
<dbReference type="InterPro" id="IPR045249">
    <property type="entry name" value="HARBI1-like"/>
</dbReference>
<dbReference type="PRINTS" id="PR02086">
    <property type="entry name" value="PUTNUCHARBI1"/>
</dbReference>
<evidence type="ECO:0000256" key="1">
    <source>
        <dbReference type="ARBA" id="ARBA00001968"/>
    </source>
</evidence>
<sequence>MAIKNPVLRRQHVLRERLNPLDKYDDVDLHSRFRFPRAEIQRITDLLAADLQHQTDRNSALSPSLQVCLALRYFATGSFQNLVGDSIQVQKSTVCRAIRSVALSLCQRFNYYIKFPTQPEQQNLTRQKLHQIAGFPDLLGCVDGTHARIKGPKNNENDFVNRKGYYSINTQIVCDADLIITNAVIKWPGAKHDSFILKQSSLWRDFEAGRYHGRLLGDSGYPLRKWLMTPYLSPASVSEQRYNSAHTKTRNVVEQCIGVLKNRWACLQRGFIQTSFPTLILLYILRINVKSRQIRSYLLRPPILDEGVFLGHFQ</sequence>
<evidence type="ECO:0000256" key="10">
    <source>
        <dbReference type="ARBA" id="ARBA00023242"/>
    </source>
</evidence>
<evidence type="ECO:0000259" key="13">
    <source>
        <dbReference type="Pfam" id="PF13359"/>
    </source>
</evidence>
<keyword evidence="7" id="KW-0540">Nuclease</keyword>
<dbReference type="Ensembl" id="ENSMMDT00005010137.1">
    <property type="protein sequence ID" value="ENSMMDP00005009831.1"/>
    <property type="gene ID" value="ENSMMDG00005005368.1"/>
</dbReference>
<dbReference type="GO" id="GO:0016787">
    <property type="term" value="F:hydrolase activity"/>
    <property type="evidence" value="ECO:0007669"/>
    <property type="project" value="UniProtKB-KW"/>
</dbReference>
<reference evidence="14" key="2">
    <citation type="submission" date="2025-08" db="UniProtKB">
        <authorList>
            <consortium name="Ensembl"/>
        </authorList>
    </citation>
    <scope>IDENTIFICATION</scope>
</reference>
<evidence type="ECO:0000256" key="7">
    <source>
        <dbReference type="ARBA" id="ARBA00022722"/>
    </source>
</evidence>
<keyword evidence="15" id="KW-1185">Reference proteome</keyword>
<evidence type="ECO:0000256" key="4">
    <source>
        <dbReference type="ARBA" id="ARBA00006958"/>
    </source>
</evidence>
<reference evidence="14" key="1">
    <citation type="submission" date="2019-06" db="EMBL/GenBank/DDBJ databases">
        <authorList>
            <consortium name="Wellcome Sanger Institute Data Sharing"/>
        </authorList>
    </citation>
    <scope>NUCLEOTIDE SEQUENCE [LARGE SCALE GENOMIC DNA]</scope>
</reference>
<keyword evidence="8" id="KW-0479">Metal-binding</keyword>
<accession>A0A667XL92</accession>
<evidence type="ECO:0000256" key="11">
    <source>
        <dbReference type="ARBA" id="ARBA00030126"/>
    </source>
</evidence>
<evidence type="ECO:0000256" key="6">
    <source>
        <dbReference type="ARBA" id="ARBA00022490"/>
    </source>
</evidence>
<feature type="domain" description="DDE Tnp4" evidence="13">
    <location>
        <begin position="142"/>
        <end position="271"/>
    </location>
</feature>
<dbReference type="GO" id="GO:0005634">
    <property type="term" value="C:nucleus"/>
    <property type="evidence" value="ECO:0007669"/>
    <property type="project" value="UniProtKB-SubCell"/>
</dbReference>
<reference evidence="14" key="3">
    <citation type="submission" date="2025-09" db="UniProtKB">
        <authorList>
            <consortium name="Ensembl"/>
        </authorList>
    </citation>
    <scope>IDENTIFICATION</scope>
</reference>
<keyword evidence="10" id="KW-0539">Nucleus</keyword>
<dbReference type="InterPro" id="IPR027806">
    <property type="entry name" value="HARBI1_dom"/>
</dbReference>
<evidence type="ECO:0000256" key="3">
    <source>
        <dbReference type="ARBA" id="ARBA00004496"/>
    </source>
</evidence>
<dbReference type="InParanoid" id="A0A667XL92"/>
<comment type="similarity">
    <text evidence="4">Belongs to the HARBI1 family.</text>
</comment>
<dbReference type="Proteomes" id="UP000472263">
    <property type="component" value="Chromosome 13"/>
</dbReference>
<evidence type="ECO:0000256" key="2">
    <source>
        <dbReference type="ARBA" id="ARBA00004123"/>
    </source>
</evidence>
<keyword evidence="6" id="KW-0963">Cytoplasm</keyword>
<comment type="function">
    <text evidence="12">Transposase-derived protein that may have nuclease activity. Does not have transposase activity.</text>
</comment>
<name>A0A667XL92_9TELE</name>
<comment type="cofactor">
    <cofactor evidence="1">
        <name>a divalent metal cation</name>
        <dbReference type="ChEBI" id="CHEBI:60240"/>
    </cofactor>
</comment>
<dbReference type="GO" id="GO:0005737">
    <property type="term" value="C:cytoplasm"/>
    <property type="evidence" value="ECO:0007669"/>
    <property type="project" value="UniProtKB-SubCell"/>
</dbReference>
<keyword evidence="9" id="KW-0378">Hydrolase</keyword>
<evidence type="ECO:0000256" key="12">
    <source>
        <dbReference type="ARBA" id="ARBA00045850"/>
    </source>
</evidence>
<dbReference type="Pfam" id="PF13359">
    <property type="entry name" value="DDE_Tnp_4"/>
    <property type="match status" value="1"/>
</dbReference>
<evidence type="ECO:0000313" key="15">
    <source>
        <dbReference type="Proteomes" id="UP000472263"/>
    </source>
</evidence>
<dbReference type="GeneTree" id="ENSGT00940000154348"/>